<name>A0AA88R1V4_9ASTE</name>
<keyword evidence="5" id="KW-1185">Reference proteome</keyword>
<dbReference type="InterPro" id="IPR036291">
    <property type="entry name" value="NAD(P)-bd_dom_sf"/>
</dbReference>
<organism evidence="4 5">
    <name type="scientific">Escallonia rubra</name>
    <dbReference type="NCBI Taxonomy" id="112253"/>
    <lineage>
        <taxon>Eukaryota</taxon>
        <taxon>Viridiplantae</taxon>
        <taxon>Streptophyta</taxon>
        <taxon>Embryophyta</taxon>
        <taxon>Tracheophyta</taxon>
        <taxon>Spermatophyta</taxon>
        <taxon>Magnoliopsida</taxon>
        <taxon>eudicotyledons</taxon>
        <taxon>Gunneridae</taxon>
        <taxon>Pentapetalae</taxon>
        <taxon>asterids</taxon>
        <taxon>campanulids</taxon>
        <taxon>Escalloniales</taxon>
        <taxon>Escalloniaceae</taxon>
        <taxon>Escallonia</taxon>
    </lineage>
</organism>
<gene>
    <name evidence="4" type="ORF">RJ640_008381</name>
</gene>
<keyword evidence="2" id="KW-0472">Membrane</keyword>
<keyword evidence="2" id="KW-1133">Transmembrane helix</keyword>
<dbReference type="Gene3D" id="3.90.25.10">
    <property type="entry name" value="UDP-galactose 4-epimerase, domain 1"/>
    <property type="match status" value="1"/>
</dbReference>
<accession>A0AA88R1V4</accession>
<feature type="transmembrane region" description="Helical" evidence="2">
    <location>
        <begin position="136"/>
        <end position="169"/>
    </location>
</feature>
<evidence type="ECO:0000259" key="3">
    <source>
        <dbReference type="Pfam" id="PF05368"/>
    </source>
</evidence>
<keyword evidence="2" id="KW-0812">Transmembrane</keyword>
<reference evidence="4" key="1">
    <citation type="submission" date="2022-12" db="EMBL/GenBank/DDBJ databases">
        <title>Draft genome assemblies for two species of Escallonia (Escalloniales).</title>
        <authorList>
            <person name="Chanderbali A."/>
            <person name="Dervinis C."/>
            <person name="Anghel I."/>
            <person name="Soltis D."/>
            <person name="Soltis P."/>
            <person name="Zapata F."/>
        </authorList>
    </citation>
    <scope>NUCLEOTIDE SEQUENCE</scope>
    <source>
        <strain evidence="4">UCBG92.1500</strain>
        <tissue evidence="4">Leaf</tissue>
    </source>
</reference>
<dbReference type="Proteomes" id="UP001187471">
    <property type="component" value="Unassembled WGS sequence"/>
</dbReference>
<feature type="domain" description="NmrA-like" evidence="3">
    <location>
        <begin position="3"/>
        <end position="49"/>
    </location>
</feature>
<dbReference type="AlphaFoldDB" id="A0AA88R1V4"/>
<comment type="caution">
    <text evidence="4">The sequence shown here is derived from an EMBL/GenBank/DDBJ whole genome shotgun (WGS) entry which is preliminary data.</text>
</comment>
<dbReference type="SUPFAM" id="SSF51735">
    <property type="entry name" value="NAD(P)-binding Rossmann-fold domains"/>
    <property type="match status" value="1"/>
</dbReference>
<evidence type="ECO:0000256" key="1">
    <source>
        <dbReference type="ARBA" id="ARBA00005725"/>
    </source>
</evidence>
<evidence type="ECO:0000313" key="5">
    <source>
        <dbReference type="Proteomes" id="UP001187471"/>
    </source>
</evidence>
<dbReference type="InterPro" id="IPR050608">
    <property type="entry name" value="NmrA-type/Isoflavone_red_sf"/>
</dbReference>
<dbReference type="EMBL" id="JAVXUO010001744">
    <property type="protein sequence ID" value="KAK2979497.1"/>
    <property type="molecule type" value="Genomic_DNA"/>
</dbReference>
<sequence length="223" mass="22352">MLEAKARIRRAVEAEGIPYRYVLPSLFAGYFLRTLSQPGAAAPPRDKVVILGDGNPKEASGLAKHILSINQSFYIKGDHTNFEIEPTFGVEASQLYPDPVAATAGFVGSVAVESQRLMANRYAEVIQQPVMAKYSLAAVVAVAAATVVVAAAAATATVVVVVVAAAVVAAADAAVGSCKVPLSFSSAVVAAAAAAVAAAAAAAVAAAAAAAAATAEVGERKVC</sequence>
<dbReference type="PANTHER" id="PTHR43349:SF35">
    <property type="entry name" value="PHENYLCOUMARAN BENZYLIC ETHER REDUCTASE 1"/>
    <property type="match status" value="1"/>
</dbReference>
<proteinExistence type="inferred from homology"/>
<evidence type="ECO:0000256" key="2">
    <source>
        <dbReference type="SAM" id="Phobius"/>
    </source>
</evidence>
<feature type="transmembrane region" description="Helical" evidence="2">
    <location>
        <begin position="189"/>
        <end position="213"/>
    </location>
</feature>
<dbReference type="Pfam" id="PF05368">
    <property type="entry name" value="NmrA"/>
    <property type="match status" value="1"/>
</dbReference>
<comment type="similarity">
    <text evidence="1">Belongs to the NmrA-type oxidoreductase family. Isoflavone reductase subfamily.</text>
</comment>
<evidence type="ECO:0000313" key="4">
    <source>
        <dbReference type="EMBL" id="KAK2979497.1"/>
    </source>
</evidence>
<dbReference type="InterPro" id="IPR008030">
    <property type="entry name" value="NmrA-like"/>
</dbReference>
<protein>
    <recommendedName>
        <fullName evidence="3">NmrA-like domain-containing protein</fullName>
    </recommendedName>
</protein>
<dbReference type="PANTHER" id="PTHR43349">
    <property type="entry name" value="PINORESINOL REDUCTASE-RELATED"/>
    <property type="match status" value="1"/>
</dbReference>